<dbReference type="AlphaFoldDB" id="A0A502FT96"/>
<accession>A0A502FT96</accession>
<comment type="caution">
    <text evidence="4">The sequence shown here is derived from an EMBL/GenBank/DDBJ whole genome shotgun (WGS) entry which is preliminary data.</text>
</comment>
<gene>
    <name evidence="4" type="ORF">EAH76_11995</name>
</gene>
<name>A0A502FT96_9SPHN</name>
<dbReference type="Pfam" id="PF13202">
    <property type="entry name" value="EF-hand_5"/>
    <property type="match status" value="3"/>
</dbReference>
<reference evidence="4 5" key="1">
    <citation type="journal article" date="2019" name="Environ. Microbiol.">
        <title>Species interactions and distinct microbial communities in high Arctic permafrost affected cryosols are associated with the CH4 and CO2 gas fluxes.</title>
        <authorList>
            <person name="Altshuler I."/>
            <person name="Hamel J."/>
            <person name="Turney S."/>
            <person name="Magnuson E."/>
            <person name="Levesque R."/>
            <person name="Greer C."/>
            <person name="Whyte L.G."/>
        </authorList>
    </citation>
    <scope>NUCLEOTIDE SEQUENCE [LARGE SCALE GENOMIC DNA]</scope>
    <source>
        <strain evidence="4 5">E6.1</strain>
    </source>
</reference>
<dbReference type="OrthoDB" id="7566788at2"/>
<dbReference type="GO" id="GO:0005509">
    <property type="term" value="F:calcium ion binding"/>
    <property type="evidence" value="ECO:0007669"/>
    <property type="project" value="InterPro"/>
</dbReference>
<feature type="signal peptide" evidence="2">
    <location>
        <begin position="1"/>
        <end position="26"/>
    </location>
</feature>
<dbReference type="Gene3D" id="1.10.238.10">
    <property type="entry name" value="EF-hand"/>
    <property type="match status" value="1"/>
</dbReference>
<dbReference type="InterPro" id="IPR011992">
    <property type="entry name" value="EF-hand-dom_pair"/>
</dbReference>
<feature type="region of interest" description="Disordered" evidence="1">
    <location>
        <begin position="118"/>
        <end position="147"/>
    </location>
</feature>
<sequence>MKNMSMMLLGRTAFMVVALTPTAACAQRVGQGTPAKQENAATEAGVSLSTYQARHARKLLAADTNGDGNVSRAEFLAASKGGKADPAKRFAKLDANGDGTLDKSEIDATLSRRFKRLDTNGDGLLSADERAAAHARKGKDAGDGSES</sequence>
<evidence type="ECO:0000313" key="4">
    <source>
        <dbReference type="EMBL" id="TPG52609.1"/>
    </source>
</evidence>
<dbReference type="PROSITE" id="PS50222">
    <property type="entry name" value="EF_HAND_2"/>
    <property type="match status" value="1"/>
</dbReference>
<feature type="compositionally biased region" description="Basic and acidic residues" evidence="1">
    <location>
        <begin position="127"/>
        <end position="147"/>
    </location>
</feature>
<evidence type="ECO:0000313" key="5">
    <source>
        <dbReference type="Proteomes" id="UP000319931"/>
    </source>
</evidence>
<evidence type="ECO:0000256" key="1">
    <source>
        <dbReference type="SAM" id="MobiDB-lite"/>
    </source>
</evidence>
<dbReference type="InterPro" id="IPR002048">
    <property type="entry name" value="EF_hand_dom"/>
</dbReference>
<feature type="domain" description="EF-hand" evidence="3">
    <location>
        <begin position="105"/>
        <end position="140"/>
    </location>
</feature>
<dbReference type="SUPFAM" id="SSF47473">
    <property type="entry name" value="EF-hand"/>
    <property type="match status" value="1"/>
</dbReference>
<feature type="chain" id="PRO_5021320425" evidence="2">
    <location>
        <begin position="27"/>
        <end position="147"/>
    </location>
</feature>
<dbReference type="RefSeq" id="WP_140850525.1">
    <property type="nucleotide sequence ID" value="NZ_RCZC01000003.1"/>
</dbReference>
<organism evidence="4 5">
    <name type="scientific">Sphingomonas glacialis</name>
    <dbReference type="NCBI Taxonomy" id="658225"/>
    <lineage>
        <taxon>Bacteria</taxon>
        <taxon>Pseudomonadati</taxon>
        <taxon>Pseudomonadota</taxon>
        <taxon>Alphaproteobacteria</taxon>
        <taxon>Sphingomonadales</taxon>
        <taxon>Sphingomonadaceae</taxon>
        <taxon>Sphingomonas</taxon>
    </lineage>
</organism>
<dbReference type="Proteomes" id="UP000319931">
    <property type="component" value="Unassembled WGS sequence"/>
</dbReference>
<dbReference type="EMBL" id="RCZC01000003">
    <property type="protein sequence ID" value="TPG52609.1"/>
    <property type="molecule type" value="Genomic_DNA"/>
</dbReference>
<keyword evidence="5" id="KW-1185">Reference proteome</keyword>
<keyword evidence="2" id="KW-0732">Signal</keyword>
<proteinExistence type="predicted"/>
<evidence type="ECO:0000259" key="3">
    <source>
        <dbReference type="PROSITE" id="PS50222"/>
    </source>
</evidence>
<protein>
    <submittedName>
        <fullName evidence="4">Signal transduction protein</fullName>
    </submittedName>
</protein>
<evidence type="ECO:0000256" key="2">
    <source>
        <dbReference type="SAM" id="SignalP"/>
    </source>
</evidence>